<dbReference type="PANTHER" id="PTHR21581:SF33">
    <property type="entry name" value="D-ALANYL-D-ALANINE CARBOXYPEPTIDASE DACB"/>
    <property type="match status" value="1"/>
</dbReference>
<evidence type="ECO:0000256" key="5">
    <source>
        <dbReference type="ARBA" id="ARBA00022984"/>
    </source>
</evidence>
<accession>A0ABV6W1S0</accession>
<feature type="compositionally biased region" description="Basic and acidic residues" evidence="8">
    <location>
        <begin position="1"/>
        <end position="10"/>
    </location>
</feature>
<sequence>MGESPDRVERNGGTGEGGAPQSASWFARPGTAQSASAGGPAAGSGGSGVVSAAASAAGSGGGAGPGGHPGSGGSPGPGGHPGSGSGSGSGPRQAAAAPVGAGASGASGPAESSASSESDAASSPAPSGGSGSSASAGKAGSAKGGKGGSADGAKKKSAPADPRSPEDASAPSDGTAAATSPAAAAPADPDAPEPAPAPQKAREADPRSAPAPASGPAPASAPTPASGPAPASAFGPAPAPAEAAPAEAEPVGSNPAGVDVPTTALRISLDDPTRPLRTLPKPPETPAPAPPRGPVGPDAERTRAVPVWTPPTPPQGGPTPPGGPFPPSGASGYAPEPPGDPFPETTSEAMEVLATLNRRPVSPVRRALKRISLWGGLLCVLLAVLAVVQVLRPLPQPELRMTADTHYAFPGDAPTLAWPPSGQATAEVAGLGSLGHTGSDNPVPIASVTKVMTAHLILKDHPLKPGEQGPMIIVDQQAAQEYQESRTSGESSAKVTANEQISEYQALQMLLIPSANNIARLLGRWDAGTDAAFVAKMQAEAGALGMSKSTYTDPSGLLGTTKSTANDQLKLAETVMLDPVFEEIVSTPSFIPPGDGVTYNNNDLLGKNGVIGVKTGSSTAALGCLMWAAERKVGGTTQTIIGVVLSQPAVNGVGYLPMVLANSKKVILSAESALQSHTVAKKGDVVGYVDDGLGGKAPVVVSQDVTVAGWGGLSVDESLVAPTGGIPHSAKAGTTVGLLEVGTGPSAQKVPVTLQSDLAVPSYGSRLTRLG</sequence>
<dbReference type="PANTHER" id="PTHR21581">
    <property type="entry name" value="D-ALANYL-D-ALANINE CARBOXYPEPTIDASE"/>
    <property type="match status" value="1"/>
</dbReference>
<keyword evidence="2" id="KW-0732">Signal</keyword>
<keyword evidence="3" id="KW-0378">Hydrolase</keyword>
<feature type="compositionally biased region" description="Low complexity" evidence="8">
    <location>
        <begin position="228"/>
        <end position="250"/>
    </location>
</feature>
<evidence type="ECO:0000256" key="4">
    <source>
        <dbReference type="ARBA" id="ARBA00022960"/>
    </source>
</evidence>
<keyword evidence="11" id="KW-1185">Reference proteome</keyword>
<comment type="similarity">
    <text evidence="1 7">Belongs to the peptidase S11 family.</text>
</comment>
<evidence type="ECO:0000256" key="6">
    <source>
        <dbReference type="ARBA" id="ARBA00023316"/>
    </source>
</evidence>
<dbReference type="Proteomes" id="UP001592531">
    <property type="component" value="Unassembled WGS sequence"/>
</dbReference>
<name>A0ABV6W1S0_9ACTN</name>
<keyword evidence="6" id="KW-0961">Cell wall biogenesis/degradation</keyword>
<feature type="compositionally biased region" description="Pro residues" evidence="8">
    <location>
        <begin position="308"/>
        <end position="327"/>
    </location>
</feature>
<dbReference type="Pfam" id="PF00768">
    <property type="entry name" value="Peptidase_S11"/>
    <property type="match status" value="1"/>
</dbReference>
<feature type="domain" description="Peptidase S11 D-alanyl-D-alanine carboxypeptidase A N-terminal" evidence="9">
    <location>
        <begin position="439"/>
        <end position="645"/>
    </location>
</feature>
<proteinExistence type="inferred from homology"/>
<feature type="compositionally biased region" description="Pro residues" evidence="8">
    <location>
        <begin position="213"/>
        <end position="227"/>
    </location>
</feature>
<dbReference type="EMBL" id="JBHFAB010000022">
    <property type="protein sequence ID" value="MFC1419941.1"/>
    <property type="molecule type" value="Genomic_DNA"/>
</dbReference>
<feature type="compositionally biased region" description="Low complexity" evidence="8">
    <location>
        <begin position="167"/>
        <end position="188"/>
    </location>
</feature>
<dbReference type="PRINTS" id="PR00725">
    <property type="entry name" value="DADACBPTASE1"/>
</dbReference>
<evidence type="ECO:0000256" key="8">
    <source>
        <dbReference type="SAM" id="MobiDB-lite"/>
    </source>
</evidence>
<feature type="compositionally biased region" description="Pro residues" evidence="8">
    <location>
        <begin position="280"/>
        <end position="294"/>
    </location>
</feature>
<evidence type="ECO:0000313" key="10">
    <source>
        <dbReference type="EMBL" id="MFC1419941.1"/>
    </source>
</evidence>
<dbReference type="InterPro" id="IPR012338">
    <property type="entry name" value="Beta-lactam/transpept-like"/>
</dbReference>
<feature type="compositionally biased region" description="Gly residues" evidence="8">
    <location>
        <begin position="58"/>
        <end position="89"/>
    </location>
</feature>
<dbReference type="InterPro" id="IPR018044">
    <property type="entry name" value="Peptidase_S11"/>
</dbReference>
<evidence type="ECO:0000256" key="7">
    <source>
        <dbReference type="RuleBase" id="RU004016"/>
    </source>
</evidence>
<evidence type="ECO:0000256" key="3">
    <source>
        <dbReference type="ARBA" id="ARBA00022801"/>
    </source>
</evidence>
<dbReference type="Gene3D" id="3.40.710.10">
    <property type="entry name" value="DD-peptidase/beta-lactamase superfamily"/>
    <property type="match status" value="1"/>
</dbReference>
<reference evidence="10 11" key="1">
    <citation type="submission" date="2024-09" db="EMBL/GenBank/DDBJ databases">
        <authorList>
            <person name="Lee S.D."/>
        </authorList>
    </citation>
    <scope>NUCLEOTIDE SEQUENCE [LARGE SCALE GENOMIC DNA]</scope>
    <source>
        <strain evidence="10 11">N8-3</strain>
    </source>
</reference>
<dbReference type="SUPFAM" id="SSF56601">
    <property type="entry name" value="beta-lactamase/transpeptidase-like"/>
    <property type="match status" value="1"/>
</dbReference>
<evidence type="ECO:0000259" key="9">
    <source>
        <dbReference type="Pfam" id="PF00768"/>
    </source>
</evidence>
<dbReference type="InterPro" id="IPR001967">
    <property type="entry name" value="Peptidase_S11_N"/>
</dbReference>
<organism evidence="10 11">
    <name type="scientific">Streptacidiphilus cavernicola</name>
    <dbReference type="NCBI Taxonomy" id="3342716"/>
    <lineage>
        <taxon>Bacteria</taxon>
        <taxon>Bacillati</taxon>
        <taxon>Actinomycetota</taxon>
        <taxon>Actinomycetes</taxon>
        <taxon>Kitasatosporales</taxon>
        <taxon>Streptomycetaceae</taxon>
        <taxon>Streptacidiphilus</taxon>
    </lineage>
</organism>
<gene>
    <name evidence="10" type="ORF">ACEZDE_25365</name>
</gene>
<feature type="region of interest" description="Disordered" evidence="8">
    <location>
        <begin position="1"/>
        <end position="345"/>
    </location>
</feature>
<keyword evidence="4" id="KW-0133">Cell shape</keyword>
<feature type="compositionally biased region" description="Low complexity" evidence="8">
    <location>
        <begin position="90"/>
        <end position="141"/>
    </location>
</feature>
<keyword evidence="5" id="KW-0573">Peptidoglycan synthesis</keyword>
<comment type="caution">
    <text evidence="10">The sequence shown here is derived from an EMBL/GenBank/DDBJ whole genome shotgun (WGS) entry which is preliminary data.</text>
</comment>
<evidence type="ECO:0000256" key="2">
    <source>
        <dbReference type="ARBA" id="ARBA00022729"/>
    </source>
</evidence>
<evidence type="ECO:0000313" key="11">
    <source>
        <dbReference type="Proteomes" id="UP001592531"/>
    </source>
</evidence>
<protein>
    <recommendedName>
        <fullName evidence="9">Peptidase S11 D-alanyl-D-alanine carboxypeptidase A N-terminal domain-containing protein</fullName>
    </recommendedName>
</protein>
<evidence type="ECO:0000256" key="1">
    <source>
        <dbReference type="ARBA" id="ARBA00007164"/>
    </source>
</evidence>
<dbReference type="RefSeq" id="WP_380540220.1">
    <property type="nucleotide sequence ID" value="NZ_JBHFAB010000022.1"/>
</dbReference>